<evidence type="ECO:0000256" key="6">
    <source>
        <dbReference type="ARBA" id="ARBA00018074"/>
    </source>
</evidence>
<comment type="catalytic activity">
    <reaction evidence="17">
        <text>a 1,2-diacyl-sn-glycero-3-phospho-(1D-myo-inositol-3-phosphate)(in) = a 1,2-diacyl-sn-glycero-3-phospho-(1D-myo-inositol-3-phosphate)(out)</text>
        <dbReference type="Rhea" id="RHEA:67920"/>
        <dbReference type="ChEBI" id="CHEBI:58088"/>
    </reaction>
</comment>
<evidence type="ECO:0000256" key="7">
    <source>
        <dbReference type="ARBA" id="ARBA00022448"/>
    </source>
</evidence>
<dbReference type="GO" id="GO:0006869">
    <property type="term" value="P:lipid transport"/>
    <property type="evidence" value="ECO:0007669"/>
    <property type="project" value="UniProtKB-KW"/>
</dbReference>
<comment type="catalytic activity">
    <reaction evidence="16">
        <text>a 1,2-diacyl-sn-glycero-3-phosphoethanolamine(in) = a 1,2-diacyl-sn-glycero-3-phosphoethanolamine(out)</text>
        <dbReference type="Rhea" id="RHEA:38895"/>
        <dbReference type="ChEBI" id="CHEBI:64612"/>
    </reaction>
</comment>
<dbReference type="AlphaFoldDB" id="A0AAW0GMF5"/>
<protein>
    <recommendedName>
        <fullName evidence="6 19">Autophagy-related protein 9</fullName>
    </recommendedName>
</protein>
<comment type="subcellular location">
    <subcellularLocation>
        <location evidence="1">Cytoplasmic vesicle membrane</location>
        <topology evidence="1">Multi-pass membrane protein</topology>
    </subcellularLocation>
    <subcellularLocation>
        <location evidence="2">Endoplasmic reticulum membrane</location>
        <topology evidence="2">Multi-pass membrane protein</topology>
    </subcellularLocation>
    <subcellularLocation>
        <location evidence="4">Golgi apparatus membrane</location>
        <topology evidence="4">Multi-pass membrane protein</topology>
    </subcellularLocation>
    <subcellularLocation>
        <location evidence="3 19">Preautophagosomal structure membrane</location>
        <topology evidence="3 19">Multi-pass membrane protein</topology>
    </subcellularLocation>
</comment>
<name>A0AAW0GMF5_9APHY</name>
<keyword evidence="7 19" id="KW-0813">Transport</keyword>
<feature type="compositionally biased region" description="Polar residues" evidence="20">
    <location>
        <begin position="1"/>
        <end position="13"/>
    </location>
</feature>
<evidence type="ECO:0000256" key="17">
    <source>
        <dbReference type="ARBA" id="ARBA00024621"/>
    </source>
</evidence>
<dbReference type="GO" id="GO:0034497">
    <property type="term" value="P:protein localization to phagophore assembly site"/>
    <property type="evidence" value="ECO:0007669"/>
    <property type="project" value="TreeGrafter"/>
</dbReference>
<dbReference type="Proteomes" id="UP001385951">
    <property type="component" value="Unassembled WGS sequence"/>
</dbReference>
<feature type="transmembrane region" description="Helical" evidence="19">
    <location>
        <begin position="576"/>
        <end position="594"/>
    </location>
</feature>
<comment type="catalytic activity">
    <reaction evidence="15">
        <text>a 1,2-diacyl-sn-glycero-3-phospho-L-serine(in) = a 1,2-diacyl-sn-glycero-3-phospho-L-serine(out)</text>
        <dbReference type="Rhea" id="RHEA:38663"/>
        <dbReference type="ChEBI" id="CHEBI:57262"/>
    </reaction>
</comment>
<keyword evidence="10 19" id="KW-0072">Autophagy</keyword>
<comment type="similarity">
    <text evidence="5 19">Belongs to the ATG9 family.</text>
</comment>
<reference evidence="21 22" key="1">
    <citation type="submission" date="2022-09" db="EMBL/GenBank/DDBJ databases">
        <authorList>
            <person name="Palmer J.M."/>
        </authorList>
    </citation>
    <scope>NUCLEOTIDE SEQUENCE [LARGE SCALE GENOMIC DNA]</scope>
    <source>
        <strain evidence="21 22">DSM 7382</strain>
    </source>
</reference>
<evidence type="ECO:0000256" key="16">
    <source>
        <dbReference type="ARBA" id="ARBA00024615"/>
    </source>
</evidence>
<dbReference type="PANTHER" id="PTHR13038">
    <property type="entry name" value="APG9 AUTOPHAGY 9"/>
    <property type="match status" value="1"/>
</dbReference>
<feature type="compositionally biased region" description="Acidic residues" evidence="20">
    <location>
        <begin position="44"/>
        <end position="53"/>
    </location>
</feature>
<evidence type="ECO:0000256" key="14">
    <source>
        <dbReference type="ARBA" id="ARBA00023329"/>
    </source>
</evidence>
<dbReference type="GO" id="GO:0005789">
    <property type="term" value="C:endoplasmic reticulum membrane"/>
    <property type="evidence" value="ECO:0007669"/>
    <property type="project" value="UniProtKB-SubCell"/>
</dbReference>
<evidence type="ECO:0000256" key="1">
    <source>
        <dbReference type="ARBA" id="ARBA00004439"/>
    </source>
</evidence>
<dbReference type="EMBL" id="JASBNA010000003">
    <property type="protein sequence ID" value="KAK7693941.1"/>
    <property type="molecule type" value="Genomic_DNA"/>
</dbReference>
<evidence type="ECO:0000256" key="15">
    <source>
        <dbReference type="ARBA" id="ARBA00024479"/>
    </source>
</evidence>
<dbReference type="InterPro" id="IPR007241">
    <property type="entry name" value="Autophagy-rel_prot_9"/>
</dbReference>
<feature type="transmembrane region" description="Helical" evidence="19">
    <location>
        <begin position="231"/>
        <end position="256"/>
    </location>
</feature>
<keyword evidence="12 19" id="KW-0445">Lipid transport</keyword>
<dbReference type="GO" id="GO:0000422">
    <property type="term" value="P:autophagy of mitochondrion"/>
    <property type="evidence" value="ECO:0007669"/>
    <property type="project" value="TreeGrafter"/>
</dbReference>
<keyword evidence="22" id="KW-1185">Reference proteome</keyword>
<accession>A0AAW0GMF5</accession>
<evidence type="ECO:0000256" key="10">
    <source>
        <dbReference type="ARBA" id="ARBA00023006"/>
    </source>
</evidence>
<feature type="transmembrane region" description="Helical" evidence="19">
    <location>
        <begin position="642"/>
        <end position="663"/>
    </location>
</feature>
<evidence type="ECO:0000256" key="4">
    <source>
        <dbReference type="ARBA" id="ARBA00004653"/>
    </source>
</evidence>
<keyword evidence="14" id="KW-0968">Cytoplasmic vesicle</keyword>
<feature type="compositionally biased region" description="Polar residues" evidence="20">
    <location>
        <begin position="145"/>
        <end position="159"/>
    </location>
</feature>
<evidence type="ECO:0000256" key="13">
    <source>
        <dbReference type="ARBA" id="ARBA00023136"/>
    </source>
</evidence>
<organism evidence="21 22">
    <name type="scientific">Cerrena zonata</name>
    <dbReference type="NCBI Taxonomy" id="2478898"/>
    <lineage>
        <taxon>Eukaryota</taxon>
        <taxon>Fungi</taxon>
        <taxon>Dikarya</taxon>
        <taxon>Basidiomycota</taxon>
        <taxon>Agaricomycotina</taxon>
        <taxon>Agaricomycetes</taxon>
        <taxon>Polyporales</taxon>
        <taxon>Cerrenaceae</taxon>
        <taxon>Cerrena</taxon>
    </lineage>
</organism>
<dbReference type="Pfam" id="PF04109">
    <property type="entry name" value="ATG9"/>
    <property type="match status" value="1"/>
</dbReference>
<evidence type="ECO:0000256" key="9">
    <source>
        <dbReference type="ARBA" id="ARBA00022989"/>
    </source>
</evidence>
<evidence type="ECO:0000256" key="18">
    <source>
        <dbReference type="ARBA" id="ARBA00024631"/>
    </source>
</evidence>
<proteinExistence type="inferred from homology"/>
<comment type="catalytic activity">
    <reaction evidence="18">
        <text>a 1,2-diacyl-sn-glycero-3-phosphocholine(in) = a 1,2-diacyl-sn-glycero-3-phosphocholine(out)</text>
        <dbReference type="Rhea" id="RHEA:38571"/>
        <dbReference type="ChEBI" id="CHEBI:57643"/>
    </reaction>
</comment>
<feature type="transmembrane region" description="Helical" evidence="19">
    <location>
        <begin position="453"/>
        <end position="477"/>
    </location>
</feature>
<dbReference type="GO" id="GO:0034727">
    <property type="term" value="P:piecemeal microautophagy of the nucleus"/>
    <property type="evidence" value="ECO:0007669"/>
    <property type="project" value="TreeGrafter"/>
</dbReference>
<evidence type="ECO:0000256" key="19">
    <source>
        <dbReference type="RuleBase" id="RU364027"/>
    </source>
</evidence>
<dbReference type="PANTHER" id="PTHR13038:SF10">
    <property type="entry name" value="AUTOPHAGY-RELATED PROTEIN 9"/>
    <property type="match status" value="1"/>
</dbReference>
<evidence type="ECO:0000256" key="20">
    <source>
        <dbReference type="SAM" id="MobiDB-lite"/>
    </source>
</evidence>
<dbReference type="GO" id="GO:0034045">
    <property type="term" value="C:phagophore assembly site membrane"/>
    <property type="evidence" value="ECO:0007669"/>
    <property type="project" value="UniProtKB-SubCell"/>
</dbReference>
<feature type="transmembrane region" description="Helical" evidence="19">
    <location>
        <begin position="276"/>
        <end position="303"/>
    </location>
</feature>
<evidence type="ECO:0000313" key="21">
    <source>
        <dbReference type="EMBL" id="KAK7693941.1"/>
    </source>
</evidence>
<dbReference type="GO" id="GO:0061709">
    <property type="term" value="P:reticulophagy"/>
    <property type="evidence" value="ECO:0007669"/>
    <property type="project" value="TreeGrafter"/>
</dbReference>
<comment type="function">
    <text evidence="19">Phospholipid scramblase involved in autophagy. Cycles between the preautophagosomal structure/phagophore assembly site (PAS) and the cytoplasmic vesicle pool and supplies membrane for the growing autophagosome. Lipid scramblase activity plays a key role in preautophagosomal structure/phagophore assembly by distributing the phospholipids that arrive through ATG2 from the cytoplasmic to the luminal leaflet of the bilayer, thereby driving autophagosomal membrane expansion.</text>
</comment>
<evidence type="ECO:0000256" key="11">
    <source>
        <dbReference type="ARBA" id="ARBA00023034"/>
    </source>
</evidence>
<keyword evidence="13 19" id="KW-0472">Membrane</keyword>
<keyword evidence="8 19" id="KW-0812">Transmembrane</keyword>
<evidence type="ECO:0000256" key="2">
    <source>
        <dbReference type="ARBA" id="ARBA00004477"/>
    </source>
</evidence>
<evidence type="ECO:0000256" key="3">
    <source>
        <dbReference type="ARBA" id="ARBA00004511"/>
    </source>
</evidence>
<feature type="region of interest" description="Disordered" evidence="20">
    <location>
        <begin position="1"/>
        <end position="187"/>
    </location>
</feature>
<gene>
    <name evidence="21" type="ORF">QCA50_003515</name>
</gene>
<evidence type="ECO:0000256" key="8">
    <source>
        <dbReference type="ARBA" id="ARBA00022692"/>
    </source>
</evidence>
<keyword evidence="9 19" id="KW-1133">Transmembrane helix</keyword>
<comment type="caution">
    <text evidence="21">The sequence shown here is derived from an EMBL/GenBank/DDBJ whole genome shotgun (WGS) entry which is preliminary data.</text>
</comment>
<evidence type="ECO:0000313" key="22">
    <source>
        <dbReference type="Proteomes" id="UP001385951"/>
    </source>
</evidence>
<dbReference type="GO" id="GO:0030659">
    <property type="term" value="C:cytoplasmic vesicle membrane"/>
    <property type="evidence" value="ECO:0007669"/>
    <property type="project" value="UniProtKB-SubCell"/>
</dbReference>
<dbReference type="GO" id="GO:0000139">
    <property type="term" value="C:Golgi membrane"/>
    <property type="evidence" value="ECO:0007669"/>
    <property type="project" value="UniProtKB-SubCell"/>
</dbReference>
<keyword evidence="11" id="KW-0333">Golgi apparatus</keyword>
<dbReference type="GO" id="GO:0005776">
    <property type="term" value="C:autophagosome"/>
    <property type="evidence" value="ECO:0007669"/>
    <property type="project" value="TreeGrafter"/>
</dbReference>
<feature type="compositionally biased region" description="Basic and acidic residues" evidence="20">
    <location>
        <begin position="98"/>
        <end position="108"/>
    </location>
</feature>
<feature type="transmembrane region" description="Helical" evidence="19">
    <location>
        <begin position="538"/>
        <end position="564"/>
    </location>
</feature>
<evidence type="ECO:0000256" key="5">
    <source>
        <dbReference type="ARBA" id="ARBA00006185"/>
    </source>
</evidence>
<evidence type="ECO:0000256" key="12">
    <source>
        <dbReference type="ARBA" id="ARBA00023055"/>
    </source>
</evidence>
<sequence>MSGSRSLHGSQSGMLGASSRPFLNMLNPMGRTYQGYMQANQSVLEEEEEDEEARYENDVESGTGRSMFKSAMGKSKRVAWGKGVGGEASEMSNLRPNIRQDDKMHENESSDDEVPQDFMIETAHRPEPSPKKPPPPTNERRRPLYTNSKPPSILPTSAPVSIPPRPYEVETREASPSRPLQNHPPKQMRGLDAYERALWNWVNVYNLDAFLQEAYYYYEGKGIYSIALSRGLNLVTVGFVIGFSTFLLGCIDYARITPDHATRLSDVVVPRCVSKFSGFTFLFFILFTTFFAWQIITFVFSIIKLLDMYRFYTYLLRIPDADIQTISWPEVVRRIATIREDNPITAISSNHPSSSVTAKLDAHDIANRIMRQENYLIALFNKELLDLRVPLPAMLKRFVTPEEGKGKMLTRALEWNLRFCLMEYLFDPSGKVRKVFLKSKNRAVLIEGLRRRLIFMGILNAIFAPFIVLYLLMYSFFRYFEEYHKNPSNISGRRYTPFAQWKFREFNELPHTFTRRLNESSPMASMYIGQFPNEKLTILVRFVAFIAGSFAAVLLLASVLFSDLIVHFEVTPHRTVLFYLSVFASILAVARGMIPEENRVFDPELLMTEVIQYTHYMPDEWKEQLHSKKVHEEFGEMFAMKIMIFVQELLSVILTPFVLWYSLPPCAPAIIDFFREFTVHVDGLGFVCSFAVFDFQRHGNVKFGAPTELNDEKFMSKEGKMEKSFLNFKAAHPEWMPSDPSGSLYLSRMADFSAAHPLGLGRRRLFQQQQRGFDIANSSSTMQSTVHLDPGRKPDLHDRANEYDRALKASQMARRRNVGASGMMQSRFGAGPSTSSIFQSNAGLNLNMAQTAVLGDSQGSAMPQTFHSHRPSESVIPEEDLVSDGGVVSALGESYVDGKRPQIGVSQSQKEEDEELEDGGVLGLLAQIYGTGVDLKGKGGGPGRRI</sequence>